<sequence>WQSSILRPSFRNTAVSSSSSNPKQQASISKTKLPNSHAYSISFKTLEVCKLGISQISWFPLQCQRGTGTGIGTKDGDHISIILKVLSIRPETLYIPPLTSETTRLLPLPLPPGLKIDIVPEAFRGRIHPDSGKVDLEFVPDFWLSAGSLYRAPLLVKTVLTSEELRGSIRSGEGEKLDKEWKCRLVGVASVYQIIDVFMNTFLSPTTECLAILNAVISIE</sequence>
<dbReference type="PANTHER" id="PTHR35320:SF1">
    <property type="entry name" value="ATP-DEPENDENT CLP PROTEASE ATP-BINDING SUBUNIT"/>
    <property type="match status" value="1"/>
</dbReference>
<name>A0AAV0QNK3_9ROSI</name>
<accession>A0AAV0QNK3</accession>
<evidence type="ECO:0000313" key="2">
    <source>
        <dbReference type="EMBL" id="CAI0547015.1"/>
    </source>
</evidence>
<feature type="non-terminal residue" evidence="2">
    <location>
        <position position="1"/>
    </location>
</feature>
<dbReference type="EMBL" id="CAMGYJ010000010">
    <property type="protein sequence ID" value="CAI0547015.1"/>
    <property type="molecule type" value="Genomic_DNA"/>
</dbReference>
<dbReference type="AlphaFoldDB" id="A0AAV0QNK3"/>
<organism evidence="2 3">
    <name type="scientific">Linum tenue</name>
    <dbReference type="NCBI Taxonomy" id="586396"/>
    <lineage>
        <taxon>Eukaryota</taxon>
        <taxon>Viridiplantae</taxon>
        <taxon>Streptophyta</taxon>
        <taxon>Embryophyta</taxon>
        <taxon>Tracheophyta</taxon>
        <taxon>Spermatophyta</taxon>
        <taxon>Magnoliopsida</taxon>
        <taxon>eudicotyledons</taxon>
        <taxon>Gunneridae</taxon>
        <taxon>Pentapetalae</taxon>
        <taxon>rosids</taxon>
        <taxon>fabids</taxon>
        <taxon>Malpighiales</taxon>
        <taxon>Linaceae</taxon>
        <taxon>Linum</taxon>
    </lineage>
</organism>
<evidence type="ECO:0000256" key="1">
    <source>
        <dbReference type="SAM" id="MobiDB-lite"/>
    </source>
</evidence>
<gene>
    <name evidence="2" type="ORF">LITE_LOCUS44200</name>
</gene>
<protein>
    <submittedName>
        <fullName evidence="2">Uncharacterized protein</fullName>
    </submittedName>
</protein>
<evidence type="ECO:0000313" key="3">
    <source>
        <dbReference type="Proteomes" id="UP001154282"/>
    </source>
</evidence>
<feature type="region of interest" description="Disordered" evidence="1">
    <location>
        <begin position="12"/>
        <end position="31"/>
    </location>
</feature>
<comment type="caution">
    <text evidence="2">The sequence shown here is derived from an EMBL/GenBank/DDBJ whole genome shotgun (WGS) entry which is preliminary data.</text>
</comment>
<reference evidence="2" key="1">
    <citation type="submission" date="2022-08" db="EMBL/GenBank/DDBJ databases">
        <authorList>
            <person name="Gutierrez-Valencia J."/>
        </authorList>
    </citation>
    <scope>NUCLEOTIDE SEQUENCE</scope>
</reference>
<dbReference type="Proteomes" id="UP001154282">
    <property type="component" value="Unassembled WGS sequence"/>
</dbReference>
<keyword evidence="3" id="KW-1185">Reference proteome</keyword>
<dbReference type="PANTHER" id="PTHR35320">
    <property type="entry name" value="ATP-DEPENDENT CLP PROTEASE ATP-BINDING SUBUNIT"/>
    <property type="match status" value="1"/>
</dbReference>
<proteinExistence type="predicted"/>